<dbReference type="InterPro" id="IPR038610">
    <property type="entry name" value="FliK-like_C_sf"/>
</dbReference>
<evidence type="ECO:0000313" key="3">
    <source>
        <dbReference type="EMBL" id="QFY59083.1"/>
    </source>
</evidence>
<feature type="compositionally biased region" description="Low complexity" evidence="1">
    <location>
        <begin position="443"/>
        <end position="454"/>
    </location>
</feature>
<gene>
    <name evidence="3" type="ORF">FZ934_00635</name>
</gene>
<feature type="compositionally biased region" description="Basic and acidic residues" evidence="1">
    <location>
        <begin position="101"/>
        <end position="152"/>
    </location>
</feature>
<organism evidence="3 4">
    <name type="scientific">Rhizobium grahamii</name>
    <dbReference type="NCBI Taxonomy" id="1120045"/>
    <lineage>
        <taxon>Bacteria</taxon>
        <taxon>Pseudomonadati</taxon>
        <taxon>Pseudomonadota</taxon>
        <taxon>Alphaproteobacteria</taxon>
        <taxon>Hyphomicrobiales</taxon>
        <taxon>Rhizobiaceae</taxon>
        <taxon>Rhizobium/Agrobacterium group</taxon>
        <taxon>Rhizobium</taxon>
    </lineage>
</organism>
<dbReference type="RefSeq" id="WP_153269477.1">
    <property type="nucleotide sequence ID" value="NZ_CP043498.1"/>
</dbReference>
<keyword evidence="4" id="KW-1185">Reference proteome</keyword>
<evidence type="ECO:0000256" key="1">
    <source>
        <dbReference type="SAM" id="MobiDB-lite"/>
    </source>
</evidence>
<dbReference type="Proteomes" id="UP000326881">
    <property type="component" value="Chromosome"/>
</dbReference>
<keyword evidence="3" id="KW-0282">Flagellum</keyword>
<feature type="compositionally biased region" description="Low complexity" evidence="1">
    <location>
        <begin position="408"/>
        <end position="419"/>
    </location>
</feature>
<feature type="region of interest" description="Disordered" evidence="1">
    <location>
        <begin position="1"/>
        <end position="155"/>
    </location>
</feature>
<feature type="domain" description="Flagellar hook-length control protein-like C-terminal" evidence="2">
    <location>
        <begin position="324"/>
        <end position="398"/>
    </location>
</feature>
<proteinExistence type="predicted"/>
<dbReference type="Gene3D" id="3.30.750.140">
    <property type="match status" value="1"/>
</dbReference>
<keyword evidence="3" id="KW-0969">Cilium</keyword>
<dbReference type="EMBL" id="CP043498">
    <property type="protein sequence ID" value="QFY59083.1"/>
    <property type="molecule type" value="Genomic_DNA"/>
</dbReference>
<dbReference type="OrthoDB" id="8117459at2"/>
<protein>
    <submittedName>
        <fullName evidence="3">Flagellar hook-length control protein FliK</fullName>
    </submittedName>
</protein>
<feature type="region of interest" description="Disordered" evidence="1">
    <location>
        <begin position="393"/>
        <end position="466"/>
    </location>
</feature>
<dbReference type="AlphaFoldDB" id="A0A5Q0C0W1"/>
<dbReference type="InterPro" id="IPR021136">
    <property type="entry name" value="Flagellar_hook_control-like_C"/>
</dbReference>
<name>A0A5Q0C0W1_9HYPH</name>
<sequence length="466" mass="47180">MVDISVSAGASGADAVTSGRPTGKGAADGNSGFSDVLNKAGGANRQDSGAASGQTANAQNPNDTAAVNANHRPTTRPVIDLDDASLAAQAEVQPETMKAIVVDKDTPKTGKADGKTGKRAASDKDAEADLKLGDEHETKASGKPAKSESKDAADDDSAASDVLSLLKQTQSNSATSILADASVLAGQKAAGGSTIDPKEKVTGERAKDDAIADIGALTAKTTSTDEVELPTDATDTTQQTFRLTRADNRGASMDMHLGIDTDAAEANGKASVDTVTVLDSRRFIGLAQNTNSAAVTAAISGDSEWAHAMQASSSLSNAAELSSTGKVVNTLKIQMNPIDLGLVTATLRLQGDALNVDLKVSTGAAYRQLKEDHGKMLEALRAQGYAVDSVTISMAPTPTSDAGQANTQNGGSQQQAFAQGQGGEAQERQNQQAQRNTGGFNDAGESGVEGASSGAAGGSSTGGVYL</sequence>
<accession>A0A5Q0C0W1</accession>
<feature type="compositionally biased region" description="Polar residues" evidence="1">
    <location>
        <begin position="45"/>
        <end position="67"/>
    </location>
</feature>
<dbReference type="KEGG" id="rgr:FZ934_00635"/>
<reference evidence="3 4" key="1">
    <citation type="submission" date="2019-08" db="EMBL/GenBank/DDBJ databases">
        <title>Prosopis cineraria nodule microbiome.</title>
        <authorList>
            <person name="Ali R."/>
            <person name="Chaluvadi S.R."/>
            <person name="Wang X."/>
        </authorList>
    </citation>
    <scope>NUCLEOTIDE SEQUENCE [LARGE SCALE GENOMIC DNA]</scope>
    <source>
        <strain evidence="3 4">BG7</strain>
    </source>
</reference>
<feature type="compositionally biased region" description="Low complexity" evidence="1">
    <location>
        <begin position="1"/>
        <end position="19"/>
    </location>
</feature>
<keyword evidence="3" id="KW-0966">Cell projection</keyword>
<dbReference type="Pfam" id="PF02120">
    <property type="entry name" value="Flg_hook"/>
    <property type="match status" value="1"/>
</dbReference>
<evidence type="ECO:0000259" key="2">
    <source>
        <dbReference type="Pfam" id="PF02120"/>
    </source>
</evidence>
<feature type="compositionally biased region" description="Gly residues" evidence="1">
    <location>
        <begin position="455"/>
        <end position="466"/>
    </location>
</feature>
<evidence type="ECO:0000313" key="4">
    <source>
        <dbReference type="Proteomes" id="UP000326881"/>
    </source>
</evidence>
<feature type="compositionally biased region" description="Polar residues" evidence="1">
    <location>
        <begin position="393"/>
        <end position="407"/>
    </location>
</feature>